<evidence type="ECO:0000313" key="4">
    <source>
        <dbReference type="EMBL" id="CAB4202410.1"/>
    </source>
</evidence>
<organism evidence="3">
    <name type="scientific">uncultured Caudovirales phage</name>
    <dbReference type="NCBI Taxonomy" id="2100421"/>
    <lineage>
        <taxon>Viruses</taxon>
        <taxon>Duplodnaviria</taxon>
        <taxon>Heunggongvirae</taxon>
        <taxon>Uroviricota</taxon>
        <taxon>Caudoviricetes</taxon>
        <taxon>Peduoviridae</taxon>
        <taxon>Maltschvirus</taxon>
        <taxon>Maltschvirus maltsch</taxon>
    </lineage>
</organism>
<sequence>MTPTKTYPLSAIMDEEITDKERIAELLQAAIVFKNYANDRYNKDPRSCAIINTPIQQRLWLAIDAVREGK</sequence>
<evidence type="ECO:0000313" key="6">
    <source>
        <dbReference type="EMBL" id="CAB5229352.1"/>
    </source>
</evidence>
<gene>
    <name evidence="3" type="ORF">UFOVP1104_61</name>
    <name evidence="4" type="ORF">UFOVP1371_13</name>
    <name evidence="5" type="ORF">UFOVP1468_21</name>
    <name evidence="6" type="ORF">UFOVP1555_32</name>
    <name evidence="1" type="ORF">UFOVP596_4</name>
    <name evidence="2" type="ORF">UFOVP938_40</name>
</gene>
<dbReference type="EMBL" id="LR796883">
    <property type="protein sequence ID" value="CAB4172656.1"/>
    <property type="molecule type" value="Genomic_DNA"/>
</dbReference>
<accession>A0A6J5QVP6</accession>
<evidence type="ECO:0000313" key="2">
    <source>
        <dbReference type="EMBL" id="CAB4172656.1"/>
    </source>
</evidence>
<dbReference type="EMBL" id="LR798399">
    <property type="protein sequence ID" value="CAB5229352.1"/>
    <property type="molecule type" value="Genomic_DNA"/>
</dbReference>
<evidence type="ECO:0000313" key="5">
    <source>
        <dbReference type="EMBL" id="CAB4214761.1"/>
    </source>
</evidence>
<protein>
    <submittedName>
        <fullName evidence="3">Uncharacterized protein</fullName>
    </submittedName>
</protein>
<dbReference type="EMBL" id="LR797047">
    <property type="protein sequence ID" value="CAB4183674.1"/>
    <property type="molecule type" value="Genomic_DNA"/>
</dbReference>
<evidence type="ECO:0000313" key="3">
    <source>
        <dbReference type="EMBL" id="CAB4183674.1"/>
    </source>
</evidence>
<name>A0A6J5QVP6_9CAUD</name>
<dbReference type="EMBL" id="LR796570">
    <property type="protein sequence ID" value="CAB4151209.1"/>
    <property type="molecule type" value="Genomic_DNA"/>
</dbReference>
<proteinExistence type="predicted"/>
<dbReference type="EMBL" id="LR797416">
    <property type="protein sequence ID" value="CAB4214761.1"/>
    <property type="molecule type" value="Genomic_DNA"/>
</dbReference>
<reference evidence="3" key="1">
    <citation type="submission" date="2020-05" db="EMBL/GenBank/DDBJ databases">
        <authorList>
            <person name="Chiriac C."/>
            <person name="Salcher M."/>
            <person name="Ghai R."/>
            <person name="Kavagutti S V."/>
        </authorList>
    </citation>
    <scope>NUCLEOTIDE SEQUENCE</scope>
</reference>
<evidence type="ECO:0000313" key="1">
    <source>
        <dbReference type="EMBL" id="CAB4151209.1"/>
    </source>
</evidence>
<dbReference type="EMBL" id="LR797322">
    <property type="protein sequence ID" value="CAB4202410.1"/>
    <property type="molecule type" value="Genomic_DNA"/>
</dbReference>